<dbReference type="InterPro" id="IPR002403">
    <property type="entry name" value="Cyt_P450_E_grp-IV"/>
</dbReference>
<sequence length="469" mass="54082">MLSKRLPHAFSQAEAVHCLTTRRSILIGYLVSFEPKDSTVVGHLKSFVANSQGLLTRARLYCGNTREPFAITMGNQKFYIITKPEDVSVVFRNSTTLTFEIFAQEILHDLGCSEPAIRGIPRVKSPARLTREFHVHHLFPGNLLNDIGAEFVKYYEKTLSIEYLTSQTKHVTRDAYFGKLLRKIQPDMAWILLEYDDLAWKVLFRYPPFLSRKMRAARDKVFKALEKYYASPADQRTDTVWFTLALEKEMRKVGVNDRDIAIMAMTIYWGVATNSRKGAFWFITYIIFNPDLMAIVHDEIAPAFMNAKVDQDYIANKCPRFRGAWEENLRMTAFSSSVRYITEDTIIGKKILRKGHRIMMPYRQMHLDESVFGERVEEFNSERFVKDPGLRRYNMAFGGGATQCPGRYLATQAIMVFVAMLIHRLQVTLDLPDQKFPDAEEAIPVLGIMDVKRSEDPSLRLQLRPISEE</sequence>
<dbReference type="SUPFAM" id="SSF48264">
    <property type="entry name" value="Cytochrome P450"/>
    <property type="match status" value="1"/>
</dbReference>
<evidence type="ECO:0000256" key="5">
    <source>
        <dbReference type="ARBA" id="ARBA00023004"/>
    </source>
</evidence>
<feature type="binding site" description="axial binding residue" evidence="6">
    <location>
        <position position="404"/>
    </location>
    <ligand>
        <name>heme</name>
        <dbReference type="ChEBI" id="CHEBI:30413"/>
    </ligand>
    <ligandPart>
        <name>Fe</name>
        <dbReference type="ChEBI" id="CHEBI:18248"/>
    </ligandPart>
</feature>
<evidence type="ECO:0000313" key="9">
    <source>
        <dbReference type="Proteomes" id="UP000800200"/>
    </source>
</evidence>
<dbReference type="AlphaFoldDB" id="A0A6A6DID1"/>
<dbReference type="Proteomes" id="UP000800200">
    <property type="component" value="Unassembled WGS sequence"/>
</dbReference>
<name>A0A6A6DID1_9PEZI</name>
<comment type="similarity">
    <text evidence="2 7">Belongs to the cytochrome P450 family.</text>
</comment>
<dbReference type="PROSITE" id="PS00086">
    <property type="entry name" value="CYTOCHROME_P450"/>
    <property type="match status" value="1"/>
</dbReference>
<dbReference type="PANTHER" id="PTHR24304:SF2">
    <property type="entry name" value="24-HYDROXYCHOLESTEROL 7-ALPHA-HYDROXYLASE"/>
    <property type="match status" value="1"/>
</dbReference>
<dbReference type="InterPro" id="IPR017972">
    <property type="entry name" value="Cyt_P450_CS"/>
</dbReference>
<dbReference type="GO" id="GO:0016705">
    <property type="term" value="F:oxidoreductase activity, acting on paired donors, with incorporation or reduction of molecular oxygen"/>
    <property type="evidence" value="ECO:0007669"/>
    <property type="project" value="InterPro"/>
</dbReference>
<keyword evidence="5 6" id="KW-0408">Iron</keyword>
<dbReference type="GO" id="GO:0005506">
    <property type="term" value="F:iron ion binding"/>
    <property type="evidence" value="ECO:0007669"/>
    <property type="project" value="InterPro"/>
</dbReference>
<evidence type="ECO:0000313" key="8">
    <source>
        <dbReference type="EMBL" id="KAF2178172.1"/>
    </source>
</evidence>
<evidence type="ECO:0000256" key="3">
    <source>
        <dbReference type="ARBA" id="ARBA00022617"/>
    </source>
</evidence>
<protein>
    <submittedName>
        <fullName evidence="8">Cytochrome P450</fullName>
    </submittedName>
</protein>
<keyword evidence="7" id="KW-0560">Oxidoreductase</keyword>
<reference evidence="8" key="1">
    <citation type="journal article" date="2020" name="Stud. Mycol.">
        <title>101 Dothideomycetes genomes: a test case for predicting lifestyles and emergence of pathogens.</title>
        <authorList>
            <person name="Haridas S."/>
            <person name="Albert R."/>
            <person name="Binder M."/>
            <person name="Bloem J."/>
            <person name="Labutti K."/>
            <person name="Salamov A."/>
            <person name="Andreopoulos B."/>
            <person name="Baker S."/>
            <person name="Barry K."/>
            <person name="Bills G."/>
            <person name="Bluhm B."/>
            <person name="Cannon C."/>
            <person name="Castanera R."/>
            <person name="Culley D."/>
            <person name="Daum C."/>
            <person name="Ezra D."/>
            <person name="Gonzalez J."/>
            <person name="Henrissat B."/>
            <person name="Kuo A."/>
            <person name="Liang C."/>
            <person name="Lipzen A."/>
            <person name="Lutzoni F."/>
            <person name="Magnuson J."/>
            <person name="Mondo S."/>
            <person name="Nolan M."/>
            <person name="Ohm R."/>
            <person name="Pangilinan J."/>
            <person name="Park H.-J."/>
            <person name="Ramirez L."/>
            <person name="Alfaro M."/>
            <person name="Sun H."/>
            <person name="Tritt A."/>
            <person name="Yoshinaga Y."/>
            <person name="Zwiers L.-H."/>
            <person name="Turgeon B."/>
            <person name="Goodwin S."/>
            <person name="Spatafora J."/>
            <person name="Crous P."/>
            <person name="Grigoriev I."/>
        </authorList>
    </citation>
    <scope>NUCLEOTIDE SEQUENCE</scope>
    <source>
        <strain evidence="8">CBS 207.26</strain>
    </source>
</reference>
<keyword evidence="3 6" id="KW-0349">Heme</keyword>
<dbReference type="GO" id="GO:0020037">
    <property type="term" value="F:heme binding"/>
    <property type="evidence" value="ECO:0007669"/>
    <property type="project" value="InterPro"/>
</dbReference>
<keyword evidence="7" id="KW-0503">Monooxygenase</keyword>
<evidence type="ECO:0000256" key="4">
    <source>
        <dbReference type="ARBA" id="ARBA00022723"/>
    </source>
</evidence>
<proteinExistence type="inferred from homology"/>
<dbReference type="InterPro" id="IPR001128">
    <property type="entry name" value="Cyt_P450"/>
</dbReference>
<accession>A0A6A6DID1</accession>
<dbReference type="EMBL" id="ML994677">
    <property type="protein sequence ID" value="KAF2178172.1"/>
    <property type="molecule type" value="Genomic_DNA"/>
</dbReference>
<dbReference type="OrthoDB" id="1470350at2759"/>
<dbReference type="PRINTS" id="PR00465">
    <property type="entry name" value="EP450IV"/>
</dbReference>
<dbReference type="GO" id="GO:0008395">
    <property type="term" value="F:steroid hydroxylase activity"/>
    <property type="evidence" value="ECO:0007669"/>
    <property type="project" value="TreeGrafter"/>
</dbReference>
<keyword evidence="9" id="KW-1185">Reference proteome</keyword>
<dbReference type="Gene3D" id="1.10.630.10">
    <property type="entry name" value="Cytochrome P450"/>
    <property type="match status" value="1"/>
</dbReference>
<dbReference type="CDD" id="cd11040">
    <property type="entry name" value="CYP7_CYP8-like"/>
    <property type="match status" value="1"/>
</dbReference>
<dbReference type="InterPro" id="IPR036396">
    <property type="entry name" value="Cyt_P450_sf"/>
</dbReference>
<dbReference type="PANTHER" id="PTHR24304">
    <property type="entry name" value="CYTOCHROME P450 FAMILY 7"/>
    <property type="match status" value="1"/>
</dbReference>
<evidence type="ECO:0000256" key="6">
    <source>
        <dbReference type="PIRSR" id="PIRSR602403-1"/>
    </source>
</evidence>
<dbReference type="InterPro" id="IPR050529">
    <property type="entry name" value="CYP450_sterol_14alpha_dmase"/>
</dbReference>
<organism evidence="8 9">
    <name type="scientific">Zopfia rhizophila CBS 207.26</name>
    <dbReference type="NCBI Taxonomy" id="1314779"/>
    <lineage>
        <taxon>Eukaryota</taxon>
        <taxon>Fungi</taxon>
        <taxon>Dikarya</taxon>
        <taxon>Ascomycota</taxon>
        <taxon>Pezizomycotina</taxon>
        <taxon>Dothideomycetes</taxon>
        <taxon>Dothideomycetes incertae sedis</taxon>
        <taxon>Zopfiaceae</taxon>
        <taxon>Zopfia</taxon>
    </lineage>
</organism>
<evidence type="ECO:0000256" key="1">
    <source>
        <dbReference type="ARBA" id="ARBA00001971"/>
    </source>
</evidence>
<keyword evidence="4 6" id="KW-0479">Metal-binding</keyword>
<evidence type="ECO:0000256" key="7">
    <source>
        <dbReference type="RuleBase" id="RU000461"/>
    </source>
</evidence>
<evidence type="ECO:0000256" key="2">
    <source>
        <dbReference type="ARBA" id="ARBA00010617"/>
    </source>
</evidence>
<gene>
    <name evidence="8" type="ORF">K469DRAFT_731835</name>
</gene>
<comment type="cofactor">
    <cofactor evidence="1 6">
        <name>heme</name>
        <dbReference type="ChEBI" id="CHEBI:30413"/>
    </cofactor>
</comment>
<dbReference type="Pfam" id="PF00067">
    <property type="entry name" value="p450"/>
    <property type="match status" value="1"/>
</dbReference>